<dbReference type="PANTHER" id="PTHR12886:SF0">
    <property type="entry name" value="GPI MANNOSYLTRANSFERASE 1"/>
    <property type="match status" value="1"/>
</dbReference>
<name>G3AH02_SPAPN</name>
<feature type="transmembrane region" description="Helical" evidence="13">
    <location>
        <begin position="380"/>
        <end position="399"/>
    </location>
</feature>
<feature type="transmembrane region" description="Helical" evidence="13">
    <location>
        <begin position="166"/>
        <end position="189"/>
    </location>
</feature>
<dbReference type="GO" id="GO:0031505">
    <property type="term" value="P:fungal-type cell wall organization"/>
    <property type="evidence" value="ECO:0007669"/>
    <property type="project" value="EnsemblFungi"/>
</dbReference>
<protein>
    <recommendedName>
        <fullName evidence="4 13">GPI mannosyltransferase 1</fullName>
        <ecNumber evidence="13">2.4.1.-</ecNumber>
    </recommendedName>
    <alternativeName>
        <fullName evidence="13">GPI mannosyltransferase I</fullName>
    </alternativeName>
</protein>
<feature type="transmembrane region" description="Helical" evidence="13">
    <location>
        <begin position="209"/>
        <end position="232"/>
    </location>
</feature>
<proteinExistence type="inferred from homology"/>
<keyword evidence="6 13" id="KW-0328">Glycosyltransferase</keyword>
<evidence type="ECO:0000256" key="10">
    <source>
        <dbReference type="ARBA" id="ARBA00022989"/>
    </source>
</evidence>
<accession>G3AH02</accession>
<evidence type="ECO:0000256" key="11">
    <source>
        <dbReference type="ARBA" id="ARBA00023136"/>
    </source>
</evidence>
<comment type="subcellular location">
    <subcellularLocation>
        <location evidence="1 13">Endoplasmic reticulum membrane</location>
        <topology evidence="1 13">Multi-pass membrane protein</topology>
    </subcellularLocation>
</comment>
<feature type="transmembrane region" description="Helical" evidence="13">
    <location>
        <begin position="252"/>
        <end position="272"/>
    </location>
</feature>
<dbReference type="AlphaFoldDB" id="G3AH02"/>
<sequence length="415" mass="48166">MIEIKHVLIVSIILRIAFFGYGLYQDKYMVVNYTDIDYLVFSDASQFVYNGQSPYLRETYRYTPLLSWLLIPNNFTFLFDNAIWYNFGKVLFMACDLITGYLIMKLLAKDQTLTKRKIMSLSAIWLINPMVITISTRGSSESVLTVMIMLSVYYLIVRDNVVVSGIWLGVAIHFKIYPIIYLPSILLYLQSTPFIKQIPILNLVNLKNLQFFISTIITVVVLTLGMYWVYGYEFIDNSYLYHLTRLDHRHNFSIYNMALYYKSALPFATTSYNDIEKFTFIPQLLLSSLIIPLTFAQTDLVSTLFLQTFTFVTFNKVVTSQYFIWFLIFLPHYLSKSTLLTANKVKGVVVLLSWVVSQGAWLYFAYLLEFEGVNTFDYGLLYASIGFYLCNCWCLGVFIDKLESKSADLSSKKEL</sequence>
<dbReference type="OMA" id="MLWFIGQ"/>
<dbReference type="GO" id="GO:0005789">
    <property type="term" value="C:endoplasmic reticulum membrane"/>
    <property type="evidence" value="ECO:0007669"/>
    <property type="project" value="UniProtKB-SubCell"/>
</dbReference>
<dbReference type="eggNOG" id="KOG3893">
    <property type="taxonomic scope" value="Eukaryota"/>
</dbReference>
<dbReference type="UniPathway" id="UPA00196"/>
<evidence type="ECO:0000256" key="12">
    <source>
        <dbReference type="ARBA" id="ARBA00025399"/>
    </source>
</evidence>
<dbReference type="GO" id="GO:0006506">
    <property type="term" value="P:GPI anchor biosynthetic process"/>
    <property type="evidence" value="ECO:0007669"/>
    <property type="project" value="UniProtKB-UniPathway"/>
</dbReference>
<dbReference type="STRING" id="619300.G3AH02"/>
<evidence type="ECO:0000256" key="6">
    <source>
        <dbReference type="ARBA" id="ARBA00022676"/>
    </source>
</evidence>
<dbReference type="Pfam" id="PF05007">
    <property type="entry name" value="Mannosyl_trans"/>
    <property type="match status" value="1"/>
</dbReference>
<feature type="transmembrane region" description="Helical" evidence="13">
    <location>
        <begin position="347"/>
        <end position="368"/>
    </location>
</feature>
<dbReference type="EC" id="2.4.1.-" evidence="13"/>
<feature type="transmembrane region" description="Helical" evidence="13">
    <location>
        <begin position="83"/>
        <end position="104"/>
    </location>
</feature>
<feature type="transmembrane region" description="Helical" evidence="13">
    <location>
        <begin position="7"/>
        <end position="24"/>
    </location>
</feature>
<dbReference type="EMBL" id="GL996499">
    <property type="protein sequence ID" value="EGW35432.1"/>
    <property type="molecule type" value="Genomic_DNA"/>
</dbReference>
<keyword evidence="9 13" id="KW-0256">Endoplasmic reticulum</keyword>
<feature type="transmembrane region" description="Helical" evidence="13">
    <location>
        <begin position="284"/>
        <end position="306"/>
    </location>
</feature>
<gene>
    <name evidence="14" type="ORF">SPAPADRAFT_58651</name>
</gene>
<keyword evidence="5 13" id="KW-0337">GPI-anchor biosynthesis</keyword>
<evidence type="ECO:0000256" key="4">
    <source>
        <dbReference type="ARBA" id="ARBA00013797"/>
    </source>
</evidence>
<dbReference type="KEGG" id="spaa:SPAPADRAFT_58651"/>
<dbReference type="FunCoup" id="G3AH02">
    <property type="interactions" value="597"/>
</dbReference>
<keyword evidence="7 13" id="KW-0808">Transferase</keyword>
<keyword evidence="10 13" id="KW-1133">Transmembrane helix</keyword>
<evidence type="ECO:0000313" key="14">
    <source>
        <dbReference type="EMBL" id="EGW35432.1"/>
    </source>
</evidence>
<evidence type="ECO:0000256" key="2">
    <source>
        <dbReference type="ARBA" id="ARBA00004687"/>
    </source>
</evidence>
<organism evidence="15">
    <name type="scientific">Spathaspora passalidarum (strain NRRL Y-27907 / 11-Y1)</name>
    <dbReference type="NCBI Taxonomy" id="619300"/>
    <lineage>
        <taxon>Eukaryota</taxon>
        <taxon>Fungi</taxon>
        <taxon>Dikarya</taxon>
        <taxon>Ascomycota</taxon>
        <taxon>Saccharomycotina</taxon>
        <taxon>Pichiomycetes</taxon>
        <taxon>Debaryomycetaceae</taxon>
        <taxon>Spathaspora</taxon>
    </lineage>
</organism>
<evidence type="ECO:0000256" key="7">
    <source>
        <dbReference type="ARBA" id="ARBA00022679"/>
    </source>
</evidence>
<dbReference type="GO" id="GO:1990529">
    <property type="term" value="C:glycosylphosphatidylinositol-mannosyltransferase I complex"/>
    <property type="evidence" value="ECO:0007669"/>
    <property type="project" value="EnsemblFungi"/>
</dbReference>
<dbReference type="InParanoid" id="G3AH02"/>
<keyword evidence="11 13" id="KW-0472">Membrane</keyword>
<comment type="pathway">
    <text evidence="2 13">Glycolipid biosynthesis; glycosylphosphatidylinositol-anchor biosynthesis.</text>
</comment>
<dbReference type="HOGENOM" id="CLU_024220_1_0_1"/>
<evidence type="ECO:0000256" key="3">
    <source>
        <dbReference type="ARBA" id="ARBA00011071"/>
    </source>
</evidence>
<dbReference type="PANTHER" id="PTHR12886">
    <property type="entry name" value="PIG-M MANNOSYLTRANSFERASE"/>
    <property type="match status" value="1"/>
</dbReference>
<dbReference type="OrthoDB" id="1741594at2759"/>
<evidence type="ECO:0000256" key="8">
    <source>
        <dbReference type="ARBA" id="ARBA00022692"/>
    </source>
</evidence>
<comment type="function">
    <text evidence="12 13">Mannosyltransferase involved in glycosylphosphatidylinositol-anchor biosynthesis. Transfers the first alpha-1,4-mannose to GlcN-acyl-PI during GPI precursor assembly. Required for cell wall integrity.</text>
</comment>
<evidence type="ECO:0000256" key="1">
    <source>
        <dbReference type="ARBA" id="ARBA00004477"/>
    </source>
</evidence>
<dbReference type="RefSeq" id="XP_007372844.1">
    <property type="nucleotide sequence ID" value="XM_007372782.1"/>
</dbReference>
<reference evidence="14 15" key="1">
    <citation type="journal article" date="2011" name="Proc. Natl. Acad. Sci. U.S.A.">
        <title>Comparative genomics of xylose-fermenting fungi for enhanced biofuel production.</title>
        <authorList>
            <person name="Wohlbach D.J."/>
            <person name="Kuo A."/>
            <person name="Sato T.K."/>
            <person name="Potts K.M."/>
            <person name="Salamov A.A."/>
            <person name="LaButti K.M."/>
            <person name="Sun H."/>
            <person name="Clum A."/>
            <person name="Pangilinan J.L."/>
            <person name="Lindquist E.A."/>
            <person name="Lucas S."/>
            <person name="Lapidus A."/>
            <person name="Jin M."/>
            <person name="Gunawan C."/>
            <person name="Balan V."/>
            <person name="Dale B.E."/>
            <person name="Jeffries T.W."/>
            <person name="Zinkel R."/>
            <person name="Barry K.W."/>
            <person name="Grigoriev I.V."/>
            <person name="Gasch A.P."/>
        </authorList>
    </citation>
    <scope>NUCLEOTIDE SEQUENCE [LARGE SCALE GENOMIC DNA]</scope>
    <source>
        <strain evidence="15">NRRL Y-27907 / 11-Y1</strain>
    </source>
</reference>
<keyword evidence="8 13" id="KW-0812">Transmembrane</keyword>
<evidence type="ECO:0000256" key="9">
    <source>
        <dbReference type="ARBA" id="ARBA00022824"/>
    </source>
</evidence>
<dbReference type="InterPro" id="IPR007704">
    <property type="entry name" value="PIG-M"/>
</dbReference>
<dbReference type="GeneID" id="18872554"/>
<evidence type="ECO:0000256" key="13">
    <source>
        <dbReference type="RuleBase" id="RU365064"/>
    </source>
</evidence>
<dbReference type="GO" id="GO:0180041">
    <property type="term" value="F:dol-P-Man:GlcN-acyl-PI alpha-1,4-mannosyltransferase activity"/>
    <property type="evidence" value="ECO:0007669"/>
    <property type="project" value="EnsemblFungi"/>
</dbReference>
<evidence type="ECO:0000256" key="5">
    <source>
        <dbReference type="ARBA" id="ARBA00022502"/>
    </source>
</evidence>
<keyword evidence="15" id="KW-1185">Reference proteome</keyword>
<evidence type="ECO:0000313" key="15">
    <source>
        <dbReference type="Proteomes" id="UP000000709"/>
    </source>
</evidence>
<comment type="similarity">
    <text evidence="3 13">Belongs to the PIGM family.</text>
</comment>
<feature type="transmembrane region" description="Helical" evidence="13">
    <location>
        <begin position="318"/>
        <end position="335"/>
    </location>
</feature>
<feature type="transmembrane region" description="Helical" evidence="13">
    <location>
        <begin position="125"/>
        <end position="154"/>
    </location>
</feature>
<dbReference type="Proteomes" id="UP000000709">
    <property type="component" value="Unassembled WGS sequence"/>
</dbReference>